<evidence type="ECO:0000313" key="3">
    <source>
        <dbReference type="EMBL" id="CAF4322631.1"/>
    </source>
</evidence>
<gene>
    <name evidence="3" type="ORF">TSG867_LOCUS7664</name>
</gene>
<keyword evidence="2" id="KW-0732">Signal</keyword>
<sequence>MTSSLFNIVLLLIIKDFDNLLTLDELCSNVSSTNSTSNISQAYTPLRYSILKTLVITNPCDTDKSILIRNKIFYKYDREQHKWKRLCIAQNLFDKKIPIVNSIAHLNNDLILIINGVLFRTQNVISSVKNNDIIYRLKRYINLPILFDNIDYVFTTPCCTCLKTPNYRSISHTFNDYILLANQLGNVILFNFKSVTIVYNFGNIFQFQSVCESNQCRILHLGLSHSIPSLLCFIQYETGKAVIVHQSFLNFNSTIQKSTYLNFIGDTLYIAPSTYHNSYFIWDENRLYYTTNGGLMLSEVIADGCHFDYLENMNENQLKNYYTNLNIDYDNITLITKQIYCLFNQTIDYIFISNNEFFIMTKHKKVLYGKESLAPSMINLKQEKRCSSMFQNIENQFLPGRNLNTSECLLNFNKQSLACSMFVQSSCSYISFKPLFDINRIYVLEKNHQKYFKFILEAYTMIPIIIISTKSMFLDYSINYTINRMNTGGIIQIIGDILVSTTNKIREMRFCPMRESFQVRLVNHVNIVSIGVTRWNNSRSIPHCNDHYDSSLITIRLELIQYSYSCNEPSSFSFQVEASCASASVLRIEKNADFEYWNESNPIVDIEWIRKNFPANAFSQVPSVYIKRKQIDSILLNYQYCLNQSCQSVKTNQLDFLLIYAIPISKHHENYARYLINRSDSCISTSQSIYRLWLKWTLNITARNQLFPIPHERRTFYRTLLNTLAISNNSCLLFNGSNPLHINDTINQASHDYLNFVLHIIAYNNKFSFGELETFVLIEIEPMYNNIYSSYRGFIFLIAVFLCTTLFMVLIHIYTYYKQQQRKKHLEYHRLHQIDAGQLHQWYDIAHYLNANENNENYVFMCNYLSNLKSTTSITKHLMEYRT</sequence>
<keyword evidence="1" id="KW-0472">Membrane</keyword>
<dbReference type="AlphaFoldDB" id="A0A820JJ58"/>
<comment type="caution">
    <text evidence="3">The sequence shown here is derived from an EMBL/GenBank/DDBJ whole genome shotgun (WGS) entry which is preliminary data.</text>
</comment>
<proteinExistence type="predicted"/>
<dbReference type="Proteomes" id="UP000663862">
    <property type="component" value="Unassembled WGS sequence"/>
</dbReference>
<evidence type="ECO:0000256" key="1">
    <source>
        <dbReference type="SAM" id="Phobius"/>
    </source>
</evidence>
<organism evidence="3 4">
    <name type="scientific">Rotaria socialis</name>
    <dbReference type="NCBI Taxonomy" id="392032"/>
    <lineage>
        <taxon>Eukaryota</taxon>
        <taxon>Metazoa</taxon>
        <taxon>Spiralia</taxon>
        <taxon>Gnathifera</taxon>
        <taxon>Rotifera</taxon>
        <taxon>Eurotatoria</taxon>
        <taxon>Bdelloidea</taxon>
        <taxon>Philodinida</taxon>
        <taxon>Philodinidae</taxon>
        <taxon>Rotaria</taxon>
    </lineage>
</organism>
<evidence type="ECO:0000313" key="4">
    <source>
        <dbReference type="Proteomes" id="UP000663862"/>
    </source>
</evidence>
<feature type="transmembrane region" description="Helical" evidence="1">
    <location>
        <begin position="794"/>
        <end position="817"/>
    </location>
</feature>
<feature type="chain" id="PRO_5032518806" evidence="2">
    <location>
        <begin position="23"/>
        <end position="883"/>
    </location>
</feature>
<accession>A0A820JJ58</accession>
<protein>
    <submittedName>
        <fullName evidence="3">Uncharacterized protein</fullName>
    </submittedName>
</protein>
<keyword evidence="1" id="KW-1133">Transmembrane helix</keyword>
<name>A0A820JJ58_9BILA</name>
<dbReference type="EMBL" id="CAJOBQ010000304">
    <property type="protein sequence ID" value="CAF4322631.1"/>
    <property type="molecule type" value="Genomic_DNA"/>
</dbReference>
<reference evidence="3" key="1">
    <citation type="submission" date="2021-02" db="EMBL/GenBank/DDBJ databases">
        <authorList>
            <person name="Nowell W R."/>
        </authorList>
    </citation>
    <scope>NUCLEOTIDE SEQUENCE</scope>
</reference>
<evidence type="ECO:0000256" key="2">
    <source>
        <dbReference type="SAM" id="SignalP"/>
    </source>
</evidence>
<feature type="signal peptide" evidence="2">
    <location>
        <begin position="1"/>
        <end position="22"/>
    </location>
</feature>
<keyword evidence="1" id="KW-0812">Transmembrane</keyword>